<feature type="compositionally biased region" description="Basic and acidic residues" evidence="8">
    <location>
        <begin position="25"/>
        <end position="50"/>
    </location>
</feature>
<protein>
    <submittedName>
        <fullName evidence="10">Dihydrolipoamide dehydrogenase</fullName>
        <ecNumber evidence="10">1.8.1.4</ecNumber>
    </submittedName>
</protein>
<dbReference type="GO" id="GO:0006397">
    <property type="term" value="P:mRNA processing"/>
    <property type="evidence" value="ECO:0007669"/>
    <property type="project" value="UniProtKB-KW"/>
</dbReference>
<organism evidence="10 11">
    <name type="scientific">Mucor velutinosus</name>
    <dbReference type="NCBI Taxonomy" id="708070"/>
    <lineage>
        <taxon>Eukaryota</taxon>
        <taxon>Fungi</taxon>
        <taxon>Fungi incertae sedis</taxon>
        <taxon>Mucoromycota</taxon>
        <taxon>Mucoromycotina</taxon>
        <taxon>Mucoromycetes</taxon>
        <taxon>Mucorales</taxon>
        <taxon>Mucorineae</taxon>
        <taxon>Mucoraceae</taxon>
        <taxon>Mucor</taxon>
    </lineage>
</organism>
<dbReference type="EC" id="1.8.1.4" evidence="10"/>
<evidence type="ECO:0000256" key="3">
    <source>
        <dbReference type="ARBA" id="ARBA00008218"/>
    </source>
</evidence>
<name>A0AAN7DFR2_9FUNG</name>
<accession>A0AAN7DFR2</accession>
<evidence type="ECO:0000313" key="11">
    <source>
        <dbReference type="Proteomes" id="UP001304243"/>
    </source>
</evidence>
<comment type="similarity">
    <text evidence="3">Belongs to the SNUT3 family.</text>
</comment>
<dbReference type="Proteomes" id="UP001304243">
    <property type="component" value="Unassembled WGS sequence"/>
</dbReference>
<comment type="subcellular location">
    <subcellularLocation>
        <location evidence="2">Nucleus</location>
    </subcellularLocation>
</comment>
<comment type="subunit">
    <text evidence="4">Part of a tri-snRNP complex.</text>
</comment>
<dbReference type="GO" id="GO:0008380">
    <property type="term" value="P:RNA splicing"/>
    <property type="evidence" value="ECO:0007669"/>
    <property type="project" value="UniProtKB-KW"/>
</dbReference>
<evidence type="ECO:0000256" key="8">
    <source>
        <dbReference type="SAM" id="MobiDB-lite"/>
    </source>
</evidence>
<evidence type="ECO:0000256" key="4">
    <source>
        <dbReference type="ARBA" id="ARBA00011825"/>
    </source>
</evidence>
<comment type="caution">
    <text evidence="10">The sequence shown here is derived from an EMBL/GenBank/DDBJ whole genome shotgun (WGS) entry which is preliminary data.</text>
</comment>
<keyword evidence="11" id="KW-1185">Reference proteome</keyword>
<evidence type="ECO:0000256" key="5">
    <source>
        <dbReference type="ARBA" id="ARBA00022664"/>
    </source>
</evidence>
<dbReference type="PANTHER" id="PTHR31077">
    <property type="entry name" value="U4/U6.U5 SMALL NUCLEAR RIBONUCLEOPROTEIN 27 KDA PROTEIN"/>
    <property type="match status" value="1"/>
</dbReference>
<reference evidence="10 11" key="1">
    <citation type="submission" date="2022-11" db="EMBL/GenBank/DDBJ databases">
        <title>Mucor velutinosus strain NIH1002 WGS.</title>
        <authorList>
            <person name="Subramanian P."/>
            <person name="Mullikin J.C."/>
            <person name="Segre J.A."/>
            <person name="Zelazny A.M."/>
        </authorList>
    </citation>
    <scope>NUCLEOTIDE SEQUENCE [LARGE SCALE GENOMIC DNA]</scope>
    <source>
        <strain evidence="10 11">NIH1002</strain>
    </source>
</reference>
<feature type="domain" description="U4/U6.U5 small nuclear ribonucleoprotein 27kDa protein" evidence="9">
    <location>
        <begin position="58"/>
        <end position="108"/>
    </location>
</feature>
<evidence type="ECO:0000256" key="1">
    <source>
        <dbReference type="ARBA" id="ARBA00003632"/>
    </source>
</evidence>
<dbReference type="PANTHER" id="PTHR31077:SF1">
    <property type="entry name" value="U4_U6.U5 SMALL NUCLEAR RIBONUCLEOPROTEIN 27 KDA PROTEIN"/>
    <property type="match status" value="1"/>
</dbReference>
<dbReference type="AlphaFoldDB" id="A0AAN7DFR2"/>
<dbReference type="EMBL" id="JASEJX010000014">
    <property type="protein sequence ID" value="KAK4516646.1"/>
    <property type="molecule type" value="Genomic_DNA"/>
</dbReference>
<feature type="compositionally biased region" description="Acidic residues" evidence="8">
    <location>
        <begin position="51"/>
        <end position="60"/>
    </location>
</feature>
<evidence type="ECO:0000256" key="7">
    <source>
        <dbReference type="ARBA" id="ARBA00023242"/>
    </source>
</evidence>
<dbReference type="GeneID" id="89955309"/>
<proteinExistence type="inferred from homology"/>
<dbReference type="Pfam" id="PF08648">
    <property type="entry name" value="SNRNP27"/>
    <property type="match status" value="1"/>
</dbReference>
<evidence type="ECO:0000313" key="10">
    <source>
        <dbReference type="EMBL" id="KAK4516646.1"/>
    </source>
</evidence>
<evidence type="ECO:0000256" key="6">
    <source>
        <dbReference type="ARBA" id="ARBA00023187"/>
    </source>
</evidence>
<comment type="function">
    <text evidence="1">May play a role in mRNA splicing.</text>
</comment>
<evidence type="ECO:0000256" key="2">
    <source>
        <dbReference type="ARBA" id="ARBA00004123"/>
    </source>
</evidence>
<gene>
    <name evidence="10" type="primary">LPD1_2</name>
    <name evidence="10" type="ORF">ATC70_011623</name>
</gene>
<dbReference type="GO" id="GO:0071011">
    <property type="term" value="C:precatalytic spliceosome"/>
    <property type="evidence" value="ECO:0007669"/>
    <property type="project" value="TreeGrafter"/>
</dbReference>
<feature type="region of interest" description="Disordered" evidence="8">
    <location>
        <begin position="1"/>
        <end position="60"/>
    </location>
</feature>
<dbReference type="GO" id="GO:0004148">
    <property type="term" value="F:dihydrolipoyl dehydrogenase (NADH) activity"/>
    <property type="evidence" value="ECO:0007669"/>
    <property type="project" value="UniProtKB-EC"/>
</dbReference>
<dbReference type="RefSeq" id="XP_064683312.1">
    <property type="nucleotide sequence ID" value="XM_064830810.1"/>
</dbReference>
<keyword evidence="7" id="KW-0539">Nucleus</keyword>
<keyword evidence="5" id="KW-0507">mRNA processing</keyword>
<keyword evidence="6" id="KW-0508">mRNA splicing</keyword>
<evidence type="ECO:0000259" key="9">
    <source>
        <dbReference type="Pfam" id="PF08648"/>
    </source>
</evidence>
<sequence>MSDRGRPGNRSRSRSESPSYRRPRSRDGPISKRPEQKKPAAEDKVEHMDQDGEEEEEDDETKMMKLMGFGGFDTTKNKKVPGADVSGAKIHKPIKYRQYMNRRGGFNR</sequence>
<dbReference type="InterPro" id="IPR013957">
    <property type="entry name" value="SNRNP27"/>
</dbReference>
<keyword evidence="10" id="KW-0560">Oxidoreductase</keyword>